<feature type="transmembrane region" description="Helical" evidence="9">
    <location>
        <begin position="265"/>
        <end position="286"/>
    </location>
</feature>
<feature type="transmembrane region" description="Helical" evidence="9">
    <location>
        <begin position="12"/>
        <end position="31"/>
    </location>
</feature>
<comment type="similarity">
    <text evidence="3 9">Belongs to the riboflavin transporter family.</text>
</comment>
<dbReference type="Pfam" id="PF06237">
    <property type="entry name" value="SLC52_ribofla_tr"/>
    <property type="match status" value="1"/>
</dbReference>
<protein>
    <recommendedName>
        <fullName evidence="9">Riboflavin transporter</fullName>
    </recommendedName>
</protein>
<dbReference type="SUPFAM" id="SSF103473">
    <property type="entry name" value="MFS general substrate transporter"/>
    <property type="match status" value="1"/>
</dbReference>
<evidence type="ECO:0000256" key="2">
    <source>
        <dbReference type="ARBA" id="ARBA00004651"/>
    </source>
</evidence>
<evidence type="ECO:0000256" key="5">
    <source>
        <dbReference type="ARBA" id="ARBA00022475"/>
    </source>
</evidence>
<comment type="subcellular location">
    <subcellularLocation>
        <location evidence="2 9">Cell membrane</location>
        <topology evidence="2 9">Multi-pass membrane protein</topology>
    </subcellularLocation>
</comment>
<evidence type="ECO:0000256" key="8">
    <source>
        <dbReference type="ARBA" id="ARBA00023136"/>
    </source>
</evidence>
<dbReference type="GO" id="GO:0032217">
    <property type="term" value="F:riboflavin transmembrane transporter activity"/>
    <property type="evidence" value="ECO:0007669"/>
    <property type="project" value="UniProtKB-UniRule"/>
</dbReference>
<evidence type="ECO:0000256" key="4">
    <source>
        <dbReference type="ARBA" id="ARBA00022448"/>
    </source>
</evidence>
<comment type="catalytic activity">
    <reaction evidence="1 9">
        <text>riboflavin(in) = riboflavin(out)</text>
        <dbReference type="Rhea" id="RHEA:35015"/>
        <dbReference type="ChEBI" id="CHEBI:57986"/>
    </reaction>
</comment>
<evidence type="ECO:0000256" key="6">
    <source>
        <dbReference type="ARBA" id="ARBA00022692"/>
    </source>
</evidence>
<keyword evidence="4 9" id="KW-0813">Transport</keyword>
<evidence type="ECO:0000313" key="10">
    <source>
        <dbReference type="Proteomes" id="UP000095287"/>
    </source>
</evidence>
<comment type="function">
    <text evidence="9">Plasma membrane transporter mediating the uptake by cells of the water soluble vitamin B2/riboflavin that plays a key role in biochemical oxidation-reduction reactions of the carbohydrate, lipid, and amino acid metabolism.</text>
</comment>
<keyword evidence="10" id="KW-1185">Reference proteome</keyword>
<feature type="transmembrane region" description="Helical" evidence="9">
    <location>
        <begin position="79"/>
        <end position="100"/>
    </location>
</feature>
<dbReference type="InterPro" id="IPR036259">
    <property type="entry name" value="MFS_trans_sf"/>
</dbReference>
<evidence type="ECO:0000256" key="3">
    <source>
        <dbReference type="ARBA" id="ARBA00006366"/>
    </source>
</evidence>
<evidence type="ECO:0000313" key="11">
    <source>
        <dbReference type="WBParaSite" id="L893_g28567.t1"/>
    </source>
</evidence>
<proteinExistence type="inferred from homology"/>
<feature type="transmembrane region" description="Helical" evidence="9">
    <location>
        <begin position="46"/>
        <end position="67"/>
    </location>
</feature>
<feature type="transmembrane region" description="Helical" evidence="9">
    <location>
        <begin position="353"/>
        <end position="371"/>
    </location>
</feature>
<dbReference type="Proteomes" id="UP000095287">
    <property type="component" value="Unplaced"/>
</dbReference>
<keyword evidence="6 9" id="KW-0812">Transmembrane</keyword>
<dbReference type="AlphaFoldDB" id="A0A1I7ZP95"/>
<feature type="transmembrane region" description="Helical" evidence="9">
    <location>
        <begin position="391"/>
        <end position="412"/>
    </location>
</feature>
<dbReference type="PANTHER" id="PTHR12929">
    <property type="entry name" value="SOLUTE CARRIER FAMILY 52"/>
    <property type="match status" value="1"/>
</dbReference>
<keyword evidence="5 9" id="KW-1003">Cell membrane</keyword>
<name>A0A1I7ZP95_9BILA</name>
<keyword evidence="8 9" id="KW-0472">Membrane</keyword>
<dbReference type="PANTHER" id="PTHR12929:SF10">
    <property type="entry name" value="RIBOFLAVIN TRANSPORTER"/>
    <property type="match status" value="1"/>
</dbReference>
<dbReference type="WBParaSite" id="L893_g28567.t1">
    <property type="protein sequence ID" value="L893_g28567.t1"/>
    <property type="gene ID" value="L893_g28567"/>
</dbReference>
<feature type="transmembrane region" description="Helical" evidence="9">
    <location>
        <begin position="195"/>
        <end position="219"/>
    </location>
</feature>
<evidence type="ECO:0000256" key="1">
    <source>
        <dbReference type="ARBA" id="ARBA00000215"/>
    </source>
</evidence>
<organism evidence="10 11">
    <name type="scientific">Steinernema glaseri</name>
    <dbReference type="NCBI Taxonomy" id="37863"/>
    <lineage>
        <taxon>Eukaryota</taxon>
        <taxon>Metazoa</taxon>
        <taxon>Ecdysozoa</taxon>
        <taxon>Nematoda</taxon>
        <taxon>Chromadorea</taxon>
        <taxon>Rhabditida</taxon>
        <taxon>Tylenchina</taxon>
        <taxon>Panagrolaimomorpha</taxon>
        <taxon>Strongyloidoidea</taxon>
        <taxon>Steinernematidae</taxon>
        <taxon>Steinernema</taxon>
    </lineage>
</organism>
<dbReference type="GO" id="GO:0005886">
    <property type="term" value="C:plasma membrane"/>
    <property type="evidence" value="ECO:0007669"/>
    <property type="project" value="UniProtKB-SubCell"/>
</dbReference>
<feature type="transmembrane region" description="Helical" evidence="9">
    <location>
        <begin position="298"/>
        <end position="319"/>
    </location>
</feature>
<accession>A0A1I7ZP95</accession>
<reference evidence="11" key="1">
    <citation type="submission" date="2016-11" db="UniProtKB">
        <authorList>
            <consortium name="WormBaseParasite"/>
        </authorList>
    </citation>
    <scope>IDENTIFICATION</scope>
</reference>
<evidence type="ECO:0000256" key="7">
    <source>
        <dbReference type="ARBA" id="ARBA00022989"/>
    </source>
</evidence>
<dbReference type="InterPro" id="IPR009357">
    <property type="entry name" value="Riboflavin_transptr"/>
</dbReference>
<keyword evidence="7 9" id="KW-1133">Transmembrane helix</keyword>
<feature type="transmembrane region" description="Helical" evidence="9">
    <location>
        <begin position="112"/>
        <end position="133"/>
    </location>
</feature>
<evidence type="ECO:0000256" key="9">
    <source>
        <dbReference type="RuleBase" id="RU368035"/>
    </source>
</evidence>
<sequence>MIRLDFATFRRHLFVAVYGMGSWLSINAMYVELPLLVNKIPEGWNFASYMVVVLQIMCFLALLYSIIAYKFESLIEGNVYMISGMCLMSVIGILMSAFVYNIRSVIFGSEHSALLLIAIGIMGLPCTVSDMLFMPYISKFKESHIVATYFIGMGLSALVPSGISFAQTVPYKKNVTTVTGNGTSFTSEVLVEGSFSVTVFMCLMALVMSVSLCGFLLLVRDRKVNSVVQIEHPKAKFDSGDSLSAASATSIIQADPHRLSKHENAFLLFLSLLLGGAQNSVMPVVLPFASQRYGQQTYHLANSLFIMANPIFCFIPFFLSIRRNLLFVVHTVACALCLAFFVTLGAVDLFHDTSLATALICVIAPLTSGLMSWERAAIAEVLRNHSNEKGLFWCGTFTQIGAFTAAILMFLLTNEKDPLVFFRKAFPRPAEFDARN</sequence>
<feature type="transmembrane region" description="Helical" evidence="9">
    <location>
        <begin position="145"/>
        <end position="166"/>
    </location>
</feature>
<feature type="transmembrane region" description="Helical" evidence="9">
    <location>
        <begin position="326"/>
        <end position="347"/>
    </location>
</feature>